<gene>
    <name evidence="1" type="ORF">PX52LOC_06223</name>
</gene>
<accession>A0A5C1AKH8</accession>
<evidence type="ECO:0000313" key="1">
    <source>
        <dbReference type="EMBL" id="QEL19165.1"/>
    </source>
</evidence>
<evidence type="ECO:0000313" key="2">
    <source>
        <dbReference type="Proteomes" id="UP000324974"/>
    </source>
</evidence>
<dbReference type="OrthoDB" id="289843at2"/>
<dbReference type="AlphaFoldDB" id="A0A5C1AKH8"/>
<dbReference type="RefSeq" id="WP_149113594.1">
    <property type="nucleotide sequence ID" value="NZ_CP042425.1"/>
</dbReference>
<name>A0A5C1AKH8_9BACT</name>
<protein>
    <submittedName>
        <fullName evidence="1">Uncharacterized protein</fullName>
    </submittedName>
</protein>
<dbReference type="KEGG" id="lrs:PX52LOC_06223"/>
<reference evidence="2" key="1">
    <citation type="submission" date="2019-08" db="EMBL/GenBank/DDBJ databases">
        <title>Limnoglobus roseus gen. nov., sp. nov., a novel freshwater planctomycete with a giant genome from the family Gemmataceae.</title>
        <authorList>
            <person name="Kulichevskaya I.S."/>
            <person name="Naumoff D.G."/>
            <person name="Miroshnikov K."/>
            <person name="Ivanova A."/>
            <person name="Philippov D.A."/>
            <person name="Hakobyan A."/>
            <person name="Rijpstra I.C."/>
            <person name="Sinninghe Damste J.S."/>
            <person name="Liesack W."/>
            <person name="Dedysh S.N."/>
        </authorList>
    </citation>
    <scope>NUCLEOTIDE SEQUENCE [LARGE SCALE GENOMIC DNA]</scope>
    <source>
        <strain evidence="2">PX52</strain>
    </source>
</reference>
<proteinExistence type="predicted"/>
<dbReference type="Proteomes" id="UP000324974">
    <property type="component" value="Chromosome"/>
</dbReference>
<keyword evidence="2" id="KW-1185">Reference proteome</keyword>
<sequence>MTHLVVAVDNLIKEARGYYAKEQWDLTLVAVPTRLRPKGEGIGLQRCAPGSPNVWQVQNGALLCAAQSIRFLGSTEVPNVGPVEYIAFDGNGQAISTFVEFCGKAAAALFEARPRWFDRQRSGGPLTIWSTAIMFGSPSAYSLSACQPTGPWVLDRPWAGSLNALNDIFGLPALTFFEPDVLELPPAAEKRITPAWNRAARLLTLQNGQCKQYRRPAPNQFKILNTFDEDEWPKAIEDPLKPGKLAATIDSLNRNLQLIKFHLNTDGAGVYWTIQGFK</sequence>
<organism evidence="1 2">
    <name type="scientific">Limnoglobus roseus</name>
    <dbReference type="NCBI Taxonomy" id="2598579"/>
    <lineage>
        <taxon>Bacteria</taxon>
        <taxon>Pseudomonadati</taxon>
        <taxon>Planctomycetota</taxon>
        <taxon>Planctomycetia</taxon>
        <taxon>Gemmatales</taxon>
        <taxon>Gemmataceae</taxon>
        <taxon>Limnoglobus</taxon>
    </lineage>
</organism>
<dbReference type="EMBL" id="CP042425">
    <property type="protein sequence ID" value="QEL19165.1"/>
    <property type="molecule type" value="Genomic_DNA"/>
</dbReference>